<dbReference type="AlphaFoldDB" id="A0AB33FJK2"/>
<accession>A0AB33FJK2</accession>
<sequence>MPVNTSQLLIVRRRHTGNFTQIPNALIRNDEISSKSLGVIVHLLSLPPGFRISIEFLCKARKEGETAMRSAIQQLERLNYMRIVRERSASGRFIHSKWIVSDEPIVDWAPYLENPRVEEPVLDHPVQGDQGATNTVFVETLDSSKTTTTGPEDTPPETDESPALIMDEADEECWLWLCQKLSLEPQKTRDQCAGLPASAALDVLAEVLECKRQNSIRKTVPQFLASLLRRARQGKFSLSAGSELRRDLRQIIRRQRAVEAAAEPTQAIVTDRPVVDRARARERLQQMRDELAKKARTPAMPRGTA</sequence>
<evidence type="ECO:0000313" key="2">
    <source>
        <dbReference type="Proteomes" id="UP000245399"/>
    </source>
</evidence>
<reference evidence="1 2" key="1">
    <citation type="submission" date="2018-05" db="EMBL/GenBank/DDBJ databases">
        <title>Klebsiella quasipneumonaiae provides a window into carbapenemase gene transfer, plasmid rearrangements and nosocomial acquisition from the hospital environment.</title>
        <authorList>
            <person name="Mathers A.J."/>
            <person name="Vegesana K."/>
            <person name="Stoesser N."/>
            <person name="Crook D."/>
            <person name="Vaughan A."/>
            <person name="Barry K."/>
            <person name="Parikh H."/>
            <person name="Sebra R."/>
            <person name="Kotay S."/>
            <person name="Walker A.S."/>
            <person name="Sheppard A.E."/>
        </authorList>
    </citation>
    <scope>NUCLEOTIDE SEQUENCE [LARGE SCALE GENOMIC DNA]</scope>
    <source>
        <strain evidence="1 2">CAV1761</strain>
    </source>
</reference>
<evidence type="ECO:0008006" key="3">
    <source>
        <dbReference type="Google" id="ProtNLM"/>
    </source>
</evidence>
<evidence type="ECO:0000313" key="1">
    <source>
        <dbReference type="EMBL" id="AWL66989.1"/>
    </source>
</evidence>
<proteinExistence type="predicted"/>
<protein>
    <recommendedName>
        <fullName evidence="3">Helix-turn-helix domain-containing protein</fullName>
    </recommendedName>
</protein>
<gene>
    <name evidence="1" type="ORF">DKC05_04550</name>
</gene>
<dbReference type="Proteomes" id="UP000245399">
    <property type="component" value="Chromosome"/>
</dbReference>
<dbReference type="EMBL" id="CP029449">
    <property type="protein sequence ID" value="AWL66989.1"/>
    <property type="molecule type" value="Genomic_DNA"/>
</dbReference>
<name>A0AB33FJK2_SERMA</name>
<organism evidence="1 2">
    <name type="scientific">Serratia marcescens</name>
    <dbReference type="NCBI Taxonomy" id="615"/>
    <lineage>
        <taxon>Bacteria</taxon>
        <taxon>Pseudomonadati</taxon>
        <taxon>Pseudomonadota</taxon>
        <taxon>Gammaproteobacteria</taxon>
        <taxon>Enterobacterales</taxon>
        <taxon>Yersiniaceae</taxon>
        <taxon>Serratia</taxon>
    </lineage>
</organism>